<name>H1KU71_METEX</name>
<protein>
    <submittedName>
        <fullName evidence="1">Uncharacterized protein</fullName>
    </submittedName>
</protein>
<accession>H1KU71</accession>
<gene>
    <name evidence="1" type="ORF">MetexDRAFT_6184</name>
</gene>
<comment type="caution">
    <text evidence="1">The sequence shown here is derived from an EMBL/GenBank/DDBJ whole genome shotgun (WGS) entry which is preliminary data.</text>
</comment>
<dbReference type="AlphaFoldDB" id="H1KU71"/>
<dbReference type="RefSeq" id="WP_003606715.1">
    <property type="nucleotide sequence ID" value="NZ_AGJK01000375.1"/>
</dbReference>
<reference evidence="1 2" key="1">
    <citation type="submission" date="2011-09" db="EMBL/GenBank/DDBJ databases">
        <title>The draft genome of Methylobacterium extorquens DSM 13060.</title>
        <authorList>
            <consortium name="US DOE Joint Genome Institute (JGI-PGF)"/>
            <person name="Lucas S."/>
            <person name="Han J."/>
            <person name="Lapidus A."/>
            <person name="Cheng J.-F."/>
            <person name="Goodwin L."/>
            <person name="Pitluck S."/>
            <person name="Peters L."/>
            <person name="Land M.L."/>
            <person name="Hauser L."/>
            <person name="Koskimaki J."/>
            <person name="Halonen O."/>
            <person name="Pirttila A."/>
            <person name="Frank C."/>
            <person name="Woyke T.J."/>
        </authorList>
    </citation>
    <scope>NUCLEOTIDE SEQUENCE [LARGE SCALE GENOMIC DNA]</scope>
    <source>
        <strain evidence="1 2">DSM 13060</strain>
    </source>
</reference>
<proteinExistence type="predicted"/>
<dbReference type="EMBL" id="AGJK01000375">
    <property type="protein sequence ID" value="EHP83211.1"/>
    <property type="molecule type" value="Genomic_DNA"/>
</dbReference>
<sequence>MLLAGLHEAARRFATLSRSSDDDDAAVWMLGLATADAVAKCPEPVTWHFAQAILTPSAYESFGAELVLRMRADPILFERFCALAATIVDGEVADPVSCVPAHTRDSFAAAIAEWVEPEDFISLSGPLPGTDLYWGPSSEILSLVHAVDRETFITLLTRFRLPHPVQAALASRAITDDVSEIAALLRLAPPTFDGDGIRIVSTIAPLLLWTGLEHLRRRIRWPDDEDAVEDVPEEVLAADLAWAATEFAGAALGRCDGRSLGFAWATALVRDLAWRLTQAGSVPPPAADAGASPSWFALHALVEHPSARSWTGWRSPTLAPEDAYFAAVAAVLPALAASDPNGLGDERLPIPAGLDDAADIEATRTTLALATRPSDWIYQILGWTIAQGPNPARRWSEIWRSIAVFREQDLRRLGRKLDGGTEAVAKAVWAIGLGALDWLSPSEAPGAADEHDTLYSRLYDAALESWLTEAVPEEYWSNAVVHVAVRWSRLVRQRIKPDGPPSETSAEEVSVLANVIRPFVAPGEHFLRMVRSLQRNGTALSTIRDALVANGSSLDDIIATVGALGAIDARFASRTTEFLAHLGAPIEDHGPQLL</sequence>
<dbReference type="PATRIC" id="fig|882800.3.peg.5945"/>
<dbReference type="Proteomes" id="UP000004382">
    <property type="component" value="Unassembled WGS sequence"/>
</dbReference>
<evidence type="ECO:0000313" key="2">
    <source>
        <dbReference type="Proteomes" id="UP000004382"/>
    </source>
</evidence>
<evidence type="ECO:0000313" key="1">
    <source>
        <dbReference type="EMBL" id="EHP83211.1"/>
    </source>
</evidence>
<organism evidence="1 2">
    <name type="scientific">Methylorubrum extorquens DSM 13060</name>
    <dbReference type="NCBI Taxonomy" id="882800"/>
    <lineage>
        <taxon>Bacteria</taxon>
        <taxon>Pseudomonadati</taxon>
        <taxon>Pseudomonadota</taxon>
        <taxon>Alphaproteobacteria</taxon>
        <taxon>Hyphomicrobiales</taxon>
        <taxon>Methylobacteriaceae</taxon>
        <taxon>Methylorubrum</taxon>
    </lineage>
</organism>